<dbReference type="Gene3D" id="3.30.2010.10">
    <property type="entry name" value="Metalloproteases ('zincins'), catalytic domain"/>
    <property type="match status" value="1"/>
</dbReference>
<evidence type="ECO:0000256" key="13">
    <source>
        <dbReference type="SAM" id="Phobius"/>
    </source>
</evidence>
<organism evidence="15">
    <name type="scientific">freshwater metagenome</name>
    <dbReference type="NCBI Taxonomy" id="449393"/>
    <lineage>
        <taxon>unclassified sequences</taxon>
        <taxon>metagenomes</taxon>
        <taxon>ecological metagenomes</taxon>
    </lineage>
</organism>
<sequence length="351" mass="37485">MSDATGFIAEQRNNRRASVLILAGTFALLFLVANLVTGILGGYTKETCSPAKVLANGYVVQPQVCTSEFRFNLVALVVTIVFVGGYLFIAWFASASAALTMVQARPAEGPEYAELRNLVEQMSIASGIPVPRTYVVDDPAPNAFATGRNPDHAAITVTTGLLAVMSRRELRGVLAHEMAHIRNRDIAVTTLAVLAVGAIAVIAQIGLRIGMFGGMRRRGDNNGFALLLLLSLAIYLLAVPAGLLLKASLSRKRESLADATAVQLTREPSGLRSALEKLEADTTVISRPSAATAHLWIESPLERGSDDGMLGSFGRMMDTHPPLSERIAKLRIIEGLDPEGRGPNDPFPTAI</sequence>
<dbReference type="GO" id="GO:0004222">
    <property type="term" value="F:metalloendopeptidase activity"/>
    <property type="evidence" value="ECO:0007669"/>
    <property type="project" value="InterPro"/>
</dbReference>
<evidence type="ECO:0000256" key="12">
    <source>
        <dbReference type="ARBA" id="ARBA00023136"/>
    </source>
</evidence>
<dbReference type="GO" id="GO:0046872">
    <property type="term" value="F:metal ion binding"/>
    <property type="evidence" value="ECO:0007669"/>
    <property type="project" value="UniProtKB-KW"/>
</dbReference>
<comment type="cofactor">
    <cofactor evidence="1">
        <name>Zn(2+)</name>
        <dbReference type="ChEBI" id="CHEBI:29105"/>
    </cofactor>
</comment>
<feature type="transmembrane region" description="Helical" evidence="13">
    <location>
        <begin position="73"/>
        <end position="93"/>
    </location>
</feature>
<dbReference type="Pfam" id="PF01435">
    <property type="entry name" value="Peptidase_M48"/>
    <property type="match status" value="1"/>
</dbReference>
<dbReference type="InterPro" id="IPR001915">
    <property type="entry name" value="Peptidase_M48"/>
</dbReference>
<evidence type="ECO:0000256" key="4">
    <source>
        <dbReference type="ARBA" id="ARBA00022475"/>
    </source>
</evidence>
<comment type="subcellular location">
    <subcellularLocation>
        <location evidence="2">Cell membrane</location>
        <topology evidence="2">Multi-pass membrane protein</topology>
    </subcellularLocation>
</comment>
<dbReference type="InterPro" id="IPR050083">
    <property type="entry name" value="HtpX_protease"/>
</dbReference>
<feature type="domain" description="Peptidase M48" evidence="14">
    <location>
        <begin position="113"/>
        <end position="331"/>
    </location>
</feature>
<keyword evidence="6 13" id="KW-0812">Transmembrane</keyword>
<keyword evidence="9" id="KW-0862">Zinc</keyword>
<evidence type="ECO:0000256" key="6">
    <source>
        <dbReference type="ARBA" id="ARBA00022692"/>
    </source>
</evidence>
<evidence type="ECO:0000256" key="2">
    <source>
        <dbReference type="ARBA" id="ARBA00004651"/>
    </source>
</evidence>
<dbReference type="GO" id="GO:0006508">
    <property type="term" value="P:proteolysis"/>
    <property type="evidence" value="ECO:0007669"/>
    <property type="project" value="UniProtKB-KW"/>
</dbReference>
<dbReference type="PANTHER" id="PTHR43221">
    <property type="entry name" value="PROTEASE HTPX"/>
    <property type="match status" value="1"/>
</dbReference>
<evidence type="ECO:0000256" key="5">
    <source>
        <dbReference type="ARBA" id="ARBA00022670"/>
    </source>
</evidence>
<dbReference type="PANTHER" id="PTHR43221:SF1">
    <property type="entry name" value="PROTEASE HTPX"/>
    <property type="match status" value="1"/>
</dbReference>
<dbReference type="CDD" id="cd07340">
    <property type="entry name" value="M48B_Htpx_like"/>
    <property type="match status" value="1"/>
</dbReference>
<keyword evidence="11" id="KW-0482">Metalloprotease</keyword>
<evidence type="ECO:0000313" key="16">
    <source>
        <dbReference type="EMBL" id="CAB4947779.1"/>
    </source>
</evidence>
<keyword evidence="10 13" id="KW-1133">Transmembrane helix</keyword>
<evidence type="ECO:0000256" key="1">
    <source>
        <dbReference type="ARBA" id="ARBA00001947"/>
    </source>
</evidence>
<keyword evidence="7" id="KW-0479">Metal-binding</keyword>
<dbReference type="InterPro" id="IPR022919">
    <property type="entry name" value="Pept_M48_protease_HtpX"/>
</dbReference>
<dbReference type="AlphaFoldDB" id="A0A6J5YBV0"/>
<reference evidence="15" key="1">
    <citation type="submission" date="2020-05" db="EMBL/GenBank/DDBJ databases">
        <authorList>
            <person name="Chiriac C."/>
            <person name="Salcher M."/>
            <person name="Ghai R."/>
            <person name="Kavagutti S V."/>
        </authorList>
    </citation>
    <scope>NUCLEOTIDE SEQUENCE</scope>
</reference>
<dbReference type="EMBL" id="CAFBNC010000103">
    <property type="protein sequence ID" value="CAB4947779.1"/>
    <property type="molecule type" value="Genomic_DNA"/>
</dbReference>
<keyword evidence="4" id="KW-1003">Cell membrane</keyword>
<evidence type="ECO:0000256" key="11">
    <source>
        <dbReference type="ARBA" id="ARBA00023049"/>
    </source>
</evidence>
<feature type="transmembrane region" description="Helical" evidence="13">
    <location>
        <begin position="223"/>
        <end position="245"/>
    </location>
</feature>
<dbReference type="EMBL" id="CAEMXZ010000062">
    <property type="protein sequence ID" value="CAB4323674.1"/>
    <property type="molecule type" value="Genomic_DNA"/>
</dbReference>
<evidence type="ECO:0000313" key="15">
    <source>
        <dbReference type="EMBL" id="CAB4323674.1"/>
    </source>
</evidence>
<feature type="transmembrane region" description="Helical" evidence="13">
    <location>
        <begin position="20"/>
        <end position="43"/>
    </location>
</feature>
<evidence type="ECO:0000256" key="3">
    <source>
        <dbReference type="ARBA" id="ARBA00009779"/>
    </source>
</evidence>
<evidence type="ECO:0000256" key="9">
    <source>
        <dbReference type="ARBA" id="ARBA00022833"/>
    </source>
</evidence>
<evidence type="ECO:0000259" key="14">
    <source>
        <dbReference type="Pfam" id="PF01435"/>
    </source>
</evidence>
<proteinExistence type="inferred from homology"/>
<comment type="similarity">
    <text evidence="3">Belongs to the peptidase M48B family.</text>
</comment>
<evidence type="ECO:0000256" key="8">
    <source>
        <dbReference type="ARBA" id="ARBA00022801"/>
    </source>
</evidence>
<keyword evidence="12 13" id="KW-0472">Membrane</keyword>
<evidence type="ECO:0000256" key="7">
    <source>
        <dbReference type="ARBA" id="ARBA00022723"/>
    </source>
</evidence>
<evidence type="ECO:0000256" key="10">
    <source>
        <dbReference type="ARBA" id="ARBA00022989"/>
    </source>
</evidence>
<gene>
    <name evidence="15" type="ORF">UFOPK1392_01431</name>
    <name evidence="16" type="ORF">UFOPK3733_01690</name>
</gene>
<keyword evidence="8" id="KW-0378">Hydrolase</keyword>
<keyword evidence="5" id="KW-0645">Protease</keyword>
<dbReference type="HAMAP" id="MF_00188">
    <property type="entry name" value="Pept_M48_protease_HtpX"/>
    <property type="match status" value="1"/>
</dbReference>
<protein>
    <submittedName>
        <fullName evidence="15">Unannotated protein</fullName>
    </submittedName>
</protein>
<dbReference type="GO" id="GO:0005886">
    <property type="term" value="C:plasma membrane"/>
    <property type="evidence" value="ECO:0007669"/>
    <property type="project" value="UniProtKB-SubCell"/>
</dbReference>
<feature type="transmembrane region" description="Helical" evidence="13">
    <location>
        <begin position="186"/>
        <end position="211"/>
    </location>
</feature>
<accession>A0A6J5YBV0</accession>
<name>A0A6J5YBV0_9ZZZZ</name>